<evidence type="ECO:0000256" key="1">
    <source>
        <dbReference type="PROSITE-ProRule" id="PRU00023"/>
    </source>
</evidence>
<proteinExistence type="predicted"/>
<dbReference type="PANTHER" id="PTHR47303">
    <property type="match status" value="1"/>
</dbReference>
<reference evidence="2" key="1">
    <citation type="submission" date="2019-11" db="EMBL/GenBank/DDBJ databases">
        <authorList>
            <person name="Liu Y."/>
            <person name="Hou J."/>
            <person name="Li T.-Q."/>
            <person name="Guan C.-H."/>
            <person name="Wu X."/>
            <person name="Wu H.-Z."/>
            <person name="Ling F."/>
            <person name="Zhang R."/>
            <person name="Shi X.-G."/>
            <person name="Ren J.-P."/>
            <person name="Chen E.-F."/>
            <person name="Sun J.-M."/>
        </authorList>
    </citation>
    <scope>NUCLEOTIDE SEQUENCE</scope>
    <source>
        <strain evidence="2">Adult_tree_wgs_1</strain>
        <tissue evidence="2">Leaves</tissue>
    </source>
</reference>
<evidence type="ECO:0000313" key="3">
    <source>
        <dbReference type="Proteomes" id="UP000626092"/>
    </source>
</evidence>
<feature type="repeat" description="ANK" evidence="1">
    <location>
        <begin position="236"/>
        <end position="256"/>
    </location>
</feature>
<comment type="caution">
    <text evidence="2">The sequence shown here is derived from an EMBL/GenBank/DDBJ whole genome shotgun (WGS) entry which is preliminary data.</text>
</comment>
<dbReference type="PANTHER" id="PTHR47303:SF1">
    <property type="entry name" value="NF-KAPPA-B INHIBITOR BETA"/>
    <property type="match status" value="1"/>
</dbReference>
<dbReference type="Pfam" id="PF12796">
    <property type="entry name" value="Ank_2"/>
    <property type="match status" value="1"/>
</dbReference>
<evidence type="ECO:0000313" key="2">
    <source>
        <dbReference type="EMBL" id="KAF7146984.1"/>
    </source>
</evidence>
<dbReference type="Proteomes" id="UP000626092">
    <property type="component" value="Unassembled WGS sequence"/>
</dbReference>
<dbReference type="AlphaFoldDB" id="A0A834LSY8"/>
<dbReference type="PROSITE" id="PS50297">
    <property type="entry name" value="ANK_REP_REGION"/>
    <property type="match status" value="1"/>
</dbReference>
<accession>A0A834LSY8</accession>
<protein>
    <submittedName>
        <fullName evidence="2">Uncharacterized protein</fullName>
    </submittedName>
</protein>
<dbReference type="SUPFAM" id="SSF48403">
    <property type="entry name" value="Ankyrin repeat"/>
    <property type="match status" value="1"/>
</dbReference>
<dbReference type="InterPro" id="IPR002110">
    <property type="entry name" value="Ankyrin_rpt"/>
</dbReference>
<dbReference type="InterPro" id="IPR036770">
    <property type="entry name" value="Ankyrin_rpt-contain_sf"/>
</dbReference>
<sequence>MASPSNINASSPTEMYPCPTEFNVLDFVPKLLSARDYKKWKKLMEDFIEKRDLIGFIDGTAKEKIDNQDYYKAWKRSDKLVQGWILATLTEDIRLDMLGFKTARKLWMKLENKFDPTSWQYDEERENTIARYLPLHIAVVKGDWDEATRIIQQDPAAVRAAITELSETALHVAIQTGGRSHFVRMLLEEMTPHDVYHLVDCEGSTALHWAAICGTIEEAQMLVNKNSILPNVLNKEGITPLHFAARCGRRDMVLYLRRITGEDILLVEQTGAQYLRDLALGELYDIALILLERKPELAECTPFDILVKKVSSFPSGNSFNLWHNLIYLG</sequence>
<dbReference type="EMBL" id="WJXA01000003">
    <property type="protein sequence ID" value="KAF7146984.1"/>
    <property type="molecule type" value="Genomic_DNA"/>
</dbReference>
<keyword evidence="1" id="KW-0040">ANK repeat</keyword>
<name>A0A834LSY8_RHOSS</name>
<dbReference type="PROSITE" id="PS50088">
    <property type="entry name" value="ANK_REPEAT"/>
    <property type="match status" value="1"/>
</dbReference>
<organism evidence="2 3">
    <name type="scientific">Rhododendron simsii</name>
    <name type="common">Sims's rhododendron</name>
    <dbReference type="NCBI Taxonomy" id="118357"/>
    <lineage>
        <taxon>Eukaryota</taxon>
        <taxon>Viridiplantae</taxon>
        <taxon>Streptophyta</taxon>
        <taxon>Embryophyta</taxon>
        <taxon>Tracheophyta</taxon>
        <taxon>Spermatophyta</taxon>
        <taxon>Magnoliopsida</taxon>
        <taxon>eudicotyledons</taxon>
        <taxon>Gunneridae</taxon>
        <taxon>Pentapetalae</taxon>
        <taxon>asterids</taxon>
        <taxon>Ericales</taxon>
        <taxon>Ericaceae</taxon>
        <taxon>Ericoideae</taxon>
        <taxon>Rhodoreae</taxon>
        <taxon>Rhododendron</taxon>
    </lineage>
</organism>
<dbReference type="OrthoDB" id="8063676at2759"/>
<gene>
    <name evidence="2" type="ORF">RHSIM_Rhsim03G0102500</name>
</gene>
<keyword evidence="3" id="KW-1185">Reference proteome</keyword>
<dbReference type="SMART" id="SM00248">
    <property type="entry name" value="ANK"/>
    <property type="match status" value="4"/>
</dbReference>
<dbReference type="Gene3D" id="1.25.40.20">
    <property type="entry name" value="Ankyrin repeat-containing domain"/>
    <property type="match status" value="1"/>
</dbReference>